<proteinExistence type="predicted"/>
<evidence type="ECO:0000313" key="2">
    <source>
        <dbReference type="EMBL" id="KZT37112.1"/>
    </source>
</evidence>
<evidence type="ECO:0000256" key="1">
    <source>
        <dbReference type="SAM" id="SignalP"/>
    </source>
</evidence>
<sequence length="90" mass="10138">MLTVRCLVLVLFVFSSLVLNAFDGTLERESRLSNPGSLILSIISMTDVTESTSSTAVDDLNLHSQCTVYDHRRRRKWVTESIWASSAQFN</sequence>
<protein>
    <recommendedName>
        <fullName evidence="4">Secreted protein</fullName>
    </recommendedName>
</protein>
<reference evidence="2 3" key="1">
    <citation type="journal article" date="2016" name="Mol. Biol. Evol.">
        <title>Comparative Genomics of Early-Diverging Mushroom-Forming Fungi Provides Insights into the Origins of Lignocellulose Decay Capabilities.</title>
        <authorList>
            <person name="Nagy L.G."/>
            <person name="Riley R."/>
            <person name="Tritt A."/>
            <person name="Adam C."/>
            <person name="Daum C."/>
            <person name="Floudas D."/>
            <person name="Sun H."/>
            <person name="Yadav J.S."/>
            <person name="Pangilinan J."/>
            <person name="Larsson K.H."/>
            <person name="Matsuura K."/>
            <person name="Barry K."/>
            <person name="Labutti K."/>
            <person name="Kuo R."/>
            <person name="Ohm R.A."/>
            <person name="Bhattacharya S.S."/>
            <person name="Shirouzu T."/>
            <person name="Yoshinaga Y."/>
            <person name="Martin F.M."/>
            <person name="Grigoriev I.V."/>
            <person name="Hibbett D.S."/>
        </authorList>
    </citation>
    <scope>NUCLEOTIDE SEQUENCE [LARGE SCALE GENOMIC DNA]</scope>
    <source>
        <strain evidence="2 3">HHB10207 ss-3</strain>
    </source>
</reference>
<feature type="chain" id="PRO_5007871508" description="Secreted protein" evidence="1">
    <location>
        <begin position="22"/>
        <end position="90"/>
    </location>
</feature>
<evidence type="ECO:0000313" key="3">
    <source>
        <dbReference type="Proteomes" id="UP000076798"/>
    </source>
</evidence>
<keyword evidence="1" id="KW-0732">Signal</keyword>
<gene>
    <name evidence="2" type="ORF">SISSUDRAFT_1048957</name>
</gene>
<accession>A0A166C5X1</accession>
<evidence type="ECO:0008006" key="4">
    <source>
        <dbReference type="Google" id="ProtNLM"/>
    </source>
</evidence>
<name>A0A166C5X1_9AGAM</name>
<dbReference type="Proteomes" id="UP000076798">
    <property type="component" value="Unassembled WGS sequence"/>
</dbReference>
<dbReference type="AlphaFoldDB" id="A0A166C5X1"/>
<dbReference type="EMBL" id="KV428091">
    <property type="protein sequence ID" value="KZT37112.1"/>
    <property type="molecule type" value="Genomic_DNA"/>
</dbReference>
<feature type="signal peptide" evidence="1">
    <location>
        <begin position="1"/>
        <end position="21"/>
    </location>
</feature>
<organism evidence="2 3">
    <name type="scientific">Sistotremastrum suecicum HHB10207 ss-3</name>
    <dbReference type="NCBI Taxonomy" id="1314776"/>
    <lineage>
        <taxon>Eukaryota</taxon>
        <taxon>Fungi</taxon>
        <taxon>Dikarya</taxon>
        <taxon>Basidiomycota</taxon>
        <taxon>Agaricomycotina</taxon>
        <taxon>Agaricomycetes</taxon>
        <taxon>Sistotremastrales</taxon>
        <taxon>Sistotremastraceae</taxon>
        <taxon>Sistotremastrum</taxon>
    </lineage>
</organism>
<keyword evidence="3" id="KW-1185">Reference proteome</keyword>